<feature type="compositionally biased region" description="Basic and acidic residues" evidence="11">
    <location>
        <begin position="63"/>
        <end position="96"/>
    </location>
</feature>
<dbReference type="InterPro" id="IPR050108">
    <property type="entry name" value="CDK"/>
</dbReference>
<keyword evidence="3" id="KW-0723">Serine/threonine-protein kinase</keyword>
<dbReference type="InterPro" id="IPR045267">
    <property type="entry name" value="CDK11/PITSLRE_STKc"/>
</dbReference>
<feature type="compositionally biased region" description="Basic residues" evidence="11">
    <location>
        <begin position="48"/>
        <end position="62"/>
    </location>
</feature>
<feature type="compositionally biased region" description="Low complexity" evidence="11">
    <location>
        <begin position="508"/>
        <end position="521"/>
    </location>
</feature>
<evidence type="ECO:0000256" key="10">
    <source>
        <dbReference type="SAM" id="Coils"/>
    </source>
</evidence>
<accession>A0A6J2UKA3</accession>
<evidence type="ECO:0000313" key="13">
    <source>
        <dbReference type="Proteomes" id="UP000504634"/>
    </source>
</evidence>
<keyword evidence="10" id="KW-0175">Coiled coil</keyword>
<dbReference type="AlphaFoldDB" id="A0A6J2UKA3"/>
<feature type="compositionally biased region" description="Low complexity" evidence="11">
    <location>
        <begin position="531"/>
        <end position="545"/>
    </location>
</feature>
<dbReference type="CDD" id="cd07843">
    <property type="entry name" value="STKc_CDC2L1"/>
    <property type="match status" value="1"/>
</dbReference>
<dbReference type="Proteomes" id="UP000504634">
    <property type="component" value="Unplaced"/>
</dbReference>
<dbReference type="InterPro" id="IPR008271">
    <property type="entry name" value="Ser/Thr_kinase_AS"/>
</dbReference>
<comment type="catalytic activity">
    <reaction evidence="8">
        <text>L-threonyl-[protein] + ATP = O-phospho-L-threonyl-[protein] + ADP + H(+)</text>
        <dbReference type="Rhea" id="RHEA:46608"/>
        <dbReference type="Rhea" id="RHEA-COMP:11060"/>
        <dbReference type="Rhea" id="RHEA-COMP:11605"/>
        <dbReference type="ChEBI" id="CHEBI:15378"/>
        <dbReference type="ChEBI" id="CHEBI:30013"/>
        <dbReference type="ChEBI" id="CHEBI:30616"/>
        <dbReference type="ChEBI" id="CHEBI:61977"/>
        <dbReference type="ChEBI" id="CHEBI:456216"/>
        <dbReference type="EC" id="2.7.11.22"/>
    </reaction>
</comment>
<dbReference type="RefSeq" id="XP_030387913.1">
    <property type="nucleotide sequence ID" value="XM_030532053.1"/>
</dbReference>
<dbReference type="PROSITE" id="PS50011">
    <property type="entry name" value="PROTEIN_KINASE_DOM"/>
    <property type="match status" value="1"/>
</dbReference>
<dbReference type="FunFam" id="3.30.200.20:FF:000054">
    <property type="entry name" value="Cyclin-dependent kinase 11B"/>
    <property type="match status" value="1"/>
</dbReference>
<dbReference type="GeneID" id="115634375"/>
<evidence type="ECO:0000259" key="12">
    <source>
        <dbReference type="PROSITE" id="PS50011"/>
    </source>
</evidence>
<evidence type="ECO:0000313" key="14">
    <source>
        <dbReference type="RefSeq" id="XP_030387913.1"/>
    </source>
</evidence>
<evidence type="ECO:0000256" key="11">
    <source>
        <dbReference type="SAM" id="MobiDB-lite"/>
    </source>
</evidence>
<protein>
    <recommendedName>
        <fullName evidence="2">cyclin-dependent kinase</fullName>
        <ecNumber evidence="2">2.7.11.22</ecNumber>
    </recommendedName>
</protein>
<evidence type="ECO:0000256" key="1">
    <source>
        <dbReference type="ARBA" id="ARBA00006485"/>
    </source>
</evidence>
<dbReference type="CTD" id="40292"/>
<keyword evidence="13" id="KW-1185">Reference proteome</keyword>
<feature type="compositionally biased region" description="Basic residues" evidence="11">
    <location>
        <begin position="497"/>
        <end position="507"/>
    </location>
</feature>
<dbReference type="Gene3D" id="1.10.510.10">
    <property type="entry name" value="Transferase(Phosphotransferase) domain 1"/>
    <property type="match status" value="1"/>
</dbReference>
<reference evidence="14" key="1">
    <citation type="submission" date="2025-08" db="UniProtKB">
        <authorList>
            <consortium name="RefSeq"/>
        </authorList>
    </citation>
    <scope>IDENTIFICATION</scope>
    <source>
        <strain evidence="14">11010-0011.00</strain>
        <tissue evidence="14">Whole body</tissue>
    </source>
</reference>
<dbReference type="SUPFAM" id="SSF56112">
    <property type="entry name" value="Protein kinase-like (PK-like)"/>
    <property type="match status" value="1"/>
</dbReference>
<dbReference type="Gene3D" id="3.30.200.20">
    <property type="entry name" value="Phosphorylase Kinase, domain 1"/>
    <property type="match status" value="1"/>
</dbReference>
<evidence type="ECO:0000256" key="3">
    <source>
        <dbReference type="ARBA" id="ARBA00022527"/>
    </source>
</evidence>
<feature type="compositionally biased region" description="Acidic residues" evidence="11">
    <location>
        <begin position="416"/>
        <end position="443"/>
    </location>
</feature>
<keyword evidence="5" id="KW-0547">Nucleotide-binding</keyword>
<proteinExistence type="inferred from homology"/>
<dbReference type="PROSITE" id="PS00108">
    <property type="entry name" value="PROTEIN_KINASE_ST"/>
    <property type="match status" value="1"/>
</dbReference>
<dbReference type="PANTHER" id="PTHR24056:SF107">
    <property type="entry name" value="CYCLIN-DEPENDENT KINASE 11A-RELATED"/>
    <property type="match status" value="1"/>
</dbReference>
<feature type="compositionally biased region" description="Basic residues" evidence="11">
    <location>
        <begin position="141"/>
        <end position="152"/>
    </location>
</feature>
<feature type="region of interest" description="Disordered" evidence="11">
    <location>
        <begin position="265"/>
        <end position="311"/>
    </location>
</feature>
<comment type="catalytic activity">
    <reaction evidence="9">
        <text>L-seryl-[protein] + ATP = O-phospho-L-seryl-[protein] + ADP + H(+)</text>
        <dbReference type="Rhea" id="RHEA:17989"/>
        <dbReference type="Rhea" id="RHEA-COMP:9863"/>
        <dbReference type="Rhea" id="RHEA-COMP:11604"/>
        <dbReference type="ChEBI" id="CHEBI:15378"/>
        <dbReference type="ChEBI" id="CHEBI:29999"/>
        <dbReference type="ChEBI" id="CHEBI:30616"/>
        <dbReference type="ChEBI" id="CHEBI:83421"/>
        <dbReference type="ChEBI" id="CHEBI:456216"/>
        <dbReference type="EC" id="2.7.11.22"/>
    </reaction>
</comment>
<keyword evidence="4" id="KW-0808">Transferase</keyword>
<evidence type="ECO:0000256" key="5">
    <source>
        <dbReference type="ARBA" id="ARBA00022741"/>
    </source>
</evidence>
<feature type="compositionally biased region" description="Polar residues" evidence="11">
    <location>
        <begin position="1"/>
        <end position="19"/>
    </location>
</feature>
<dbReference type="SMART" id="SM00220">
    <property type="entry name" value="S_TKc"/>
    <property type="match status" value="1"/>
</dbReference>
<dbReference type="InterPro" id="IPR011009">
    <property type="entry name" value="Kinase-like_dom_sf"/>
</dbReference>
<gene>
    <name evidence="14" type="primary">LOC115634375</name>
</gene>
<organism evidence="13 14">
    <name type="scientific">Drosophila lebanonensis</name>
    <name type="common">Fruit fly</name>
    <name type="synonym">Scaptodrosophila lebanonensis</name>
    <dbReference type="NCBI Taxonomy" id="7225"/>
    <lineage>
        <taxon>Eukaryota</taxon>
        <taxon>Metazoa</taxon>
        <taxon>Ecdysozoa</taxon>
        <taxon>Arthropoda</taxon>
        <taxon>Hexapoda</taxon>
        <taxon>Insecta</taxon>
        <taxon>Pterygota</taxon>
        <taxon>Neoptera</taxon>
        <taxon>Endopterygota</taxon>
        <taxon>Diptera</taxon>
        <taxon>Brachycera</taxon>
        <taxon>Muscomorpha</taxon>
        <taxon>Ephydroidea</taxon>
        <taxon>Drosophilidae</taxon>
        <taxon>Scaptodrosophila</taxon>
    </lineage>
</organism>
<dbReference type="PANTHER" id="PTHR24056">
    <property type="entry name" value="CELL DIVISION PROTEIN KINASE"/>
    <property type="match status" value="1"/>
</dbReference>
<dbReference type="InterPro" id="IPR000719">
    <property type="entry name" value="Prot_kinase_dom"/>
</dbReference>
<dbReference type="GO" id="GO:0005524">
    <property type="term" value="F:ATP binding"/>
    <property type="evidence" value="ECO:0007669"/>
    <property type="project" value="UniProtKB-KW"/>
</dbReference>
<feature type="region of interest" description="Disordered" evidence="11">
    <location>
        <begin position="1"/>
        <end position="152"/>
    </location>
</feature>
<feature type="coiled-coil region" evidence="10">
    <location>
        <begin position="335"/>
        <end position="366"/>
    </location>
</feature>
<dbReference type="GO" id="GO:0007346">
    <property type="term" value="P:regulation of mitotic cell cycle"/>
    <property type="evidence" value="ECO:0007669"/>
    <property type="project" value="TreeGrafter"/>
</dbReference>
<sequence>MVNTSGSEDGQLRSPNDEQYISGDDDEHDTDSLYIQPPQASTRDPTSTRRKEKKHSRERRRKDRDSFNDRDSEGGVEREHRERYEYRREERTDMDRHYHHQRSSDRGGGSSGYSKHHISHAYHYQQPQHHHHHQPPPLPYGHHHQQHHHHQHNHSMHLAGVRPARGEYYQSTALYHTNRHHVSAGGADYGSIGAVTSEIELQRRAKKYSYEQPKDAESLEQDLRSRLLSKRNNYVKDYEMETNYEHKSSSRKESRLRGEERLLKAERHKQRHERSARANVIEVLDSPEPGDGAKSRHKQRSKQLDKERVRATAAGVRLEPARNRTGDDPELTVRREKLLAAEREIQKRKQTAREELEARRELLRERNEHNALSPSAVAASVTAGLNVVVKRKQKSDQYEHEVKHKKRSKHSHDEQRTEDDENESEESDSESEEDEDDEDDDESAGTATGSETGSDESDGNYEQTKKRKRPSDADAQAEEDVPLPDSPLSVGELYKSPKQRKNRKKRTPSISSRSSRSSRSPSRSESHSRSESAGSRSRSRSPGSSPDERAISDQCSPSTSTRSEERGMAQNQAKLNDVEEKTKHIKAEDAPICDDKGVPLPNYFPGVQGCRSVEEFQCLNRIEEGTYGVVYRAKDKRTSEIVALKRLKMEKEKEGFPITSLREINTLLKGQHPNIVTVREIVVGSNMDKIFIVMDYVEHDLKSLMETMKNRKQSFFPGEVKCLTQQLLLAVAHLHDNWILHRDLKTSNLLLSHKGILKVGDFGLAREYGSPLKKYTSLVVTLWYRAPELLLCSPEYSTPIDVWSVGCIFAEFLQMSPLFPGKSEIDELNRIFKELGTPNDKIWPGYNELPAVKNMLSQNSQFTEYPVSQLRKHFQDKTSDTGVALLQGLLTYDPKQRLTADGALKHPYFKELPLPIDPSMFPTWPAKSELGARKAQASSPKPPSGGSQFKQLGRDEPIVASSGGGVGAKLSSGIITGNKKSGASTTNTGFVLNAGLTQRQLAMGPGFSLKF</sequence>
<evidence type="ECO:0000256" key="8">
    <source>
        <dbReference type="ARBA" id="ARBA00047811"/>
    </source>
</evidence>
<name>A0A6J2UKA3_DROLE</name>
<dbReference type="Pfam" id="PF00069">
    <property type="entry name" value="Pkinase"/>
    <property type="match status" value="1"/>
</dbReference>
<keyword evidence="7" id="KW-0067">ATP-binding</keyword>
<dbReference type="GO" id="GO:0004693">
    <property type="term" value="F:cyclin-dependent protein serine/threonine kinase activity"/>
    <property type="evidence" value="ECO:0007669"/>
    <property type="project" value="UniProtKB-EC"/>
</dbReference>
<feature type="region of interest" description="Disordered" evidence="11">
    <location>
        <begin position="391"/>
        <end position="581"/>
    </location>
</feature>
<keyword evidence="6 14" id="KW-0418">Kinase</keyword>
<evidence type="ECO:0000256" key="9">
    <source>
        <dbReference type="ARBA" id="ARBA00048367"/>
    </source>
</evidence>
<dbReference type="FunFam" id="1.10.510.10:FF:000523">
    <property type="entry name" value="Serine/threonine-protein kinase PITSLRE"/>
    <property type="match status" value="1"/>
</dbReference>
<dbReference type="OrthoDB" id="647at2759"/>
<feature type="domain" description="Protein kinase" evidence="12">
    <location>
        <begin position="616"/>
        <end position="909"/>
    </location>
</feature>
<evidence type="ECO:0000256" key="2">
    <source>
        <dbReference type="ARBA" id="ARBA00012425"/>
    </source>
</evidence>
<evidence type="ECO:0000256" key="6">
    <source>
        <dbReference type="ARBA" id="ARBA00022777"/>
    </source>
</evidence>
<feature type="region of interest" description="Disordered" evidence="11">
    <location>
        <begin position="928"/>
        <end position="951"/>
    </location>
</feature>
<dbReference type="GO" id="GO:0005634">
    <property type="term" value="C:nucleus"/>
    <property type="evidence" value="ECO:0007669"/>
    <property type="project" value="TreeGrafter"/>
</dbReference>
<evidence type="ECO:0000256" key="4">
    <source>
        <dbReference type="ARBA" id="ARBA00022679"/>
    </source>
</evidence>
<comment type="similarity">
    <text evidence="1">Belongs to the protein kinase superfamily. CMGC Ser/Thr protein kinase family. CDC2/CDKX subfamily.</text>
</comment>
<dbReference type="EC" id="2.7.11.22" evidence="2"/>
<evidence type="ECO:0000256" key="7">
    <source>
        <dbReference type="ARBA" id="ARBA00022840"/>
    </source>
</evidence>